<organism evidence="1 2">
    <name type="scientific">Fictibacillus phosphorivorans</name>
    <dbReference type="NCBI Taxonomy" id="1221500"/>
    <lineage>
        <taxon>Bacteria</taxon>
        <taxon>Bacillati</taxon>
        <taxon>Bacillota</taxon>
        <taxon>Bacilli</taxon>
        <taxon>Bacillales</taxon>
        <taxon>Fictibacillaceae</taxon>
        <taxon>Fictibacillus</taxon>
    </lineage>
</organism>
<dbReference type="Proteomes" id="UP000076623">
    <property type="component" value="Chromosome"/>
</dbReference>
<dbReference type="RefSeq" id="WP_066398388.1">
    <property type="nucleotide sequence ID" value="NZ_CP015378.1"/>
</dbReference>
<proteinExistence type="predicted"/>
<sequence length="81" mass="9140">MYLLLSIVLSGLLGAFLLMFGPVYGGVIAFAIIVGCLFRGIYLLNDLHQRISKIAPKKDKVKDAYEDYMKEKAKREENESL</sequence>
<evidence type="ECO:0000313" key="1">
    <source>
        <dbReference type="EMBL" id="ANC78750.1"/>
    </source>
</evidence>
<dbReference type="KEGG" id="fpn:ABE65_018875"/>
<keyword evidence="2" id="KW-1185">Reference proteome</keyword>
<name>A0A160IR84_9BACL</name>
<dbReference type="AlphaFoldDB" id="A0A160IR84"/>
<reference evidence="1 2" key="1">
    <citation type="submission" date="2016-04" db="EMBL/GenBank/DDBJ databases">
        <title>Complete genome sequence of Fictibacillus phosphorivorans G25-29, a strain toxic to nematodes.</title>
        <authorList>
            <person name="Zheng Z."/>
        </authorList>
    </citation>
    <scope>NUCLEOTIDE SEQUENCE [LARGE SCALE GENOMIC DNA]</scope>
    <source>
        <strain evidence="1 2">G25-29</strain>
    </source>
</reference>
<protein>
    <recommendedName>
        <fullName evidence="3">ATP-dependent Lon protease</fullName>
    </recommendedName>
</protein>
<evidence type="ECO:0008006" key="3">
    <source>
        <dbReference type="Google" id="ProtNLM"/>
    </source>
</evidence>
<gene>
    <name evidence="1" type="ORF">ABE65_018875</name>
</gene>
<evidence type="ECO:0000313" key="2">
    <source>
        <dbReference type="Proteomes" id="UP000076623"/>
    </source>
</evidence>
<dbReference type="EMBL" id="CP015378">
    <property type="protein sequence ID" value="ANC78750.1"/>
    <property type="molecule type" value="Genomic_DNA"/>
</dbReference>
<accession>A0A160IR84</accession>